<protein>
    <submittedName>
        <fullName evidence="1">Uncharacterized protein</fullName>
    </submittedName>
</protein>
<keyword evidence="2" id="KW-1185">Reference proteome</keyword>
<evidence type="ECO:0000313" key="2">
    <source>
        <dbReference type="Proteomes" id="UP000240357"/>
    </source>
</evidence>
<comment type="caution">
    <text evidence="1">The sequence shown here is derived from an EMBL/GenBank/DDBJ whole genome shotgun (WGS) entry which is preliminary data.</text>
</comment>
<evidence type="ECO:0000313" key="1">
    <source>
        <dbReference type="EMBL" id="PSR53855.1"/>
    </source>
</evidence>
<dbReference type="Proteomes" id="UP000240357">
    <property type="component" value="Unassembled WGS sequence"/>
</dbReference>
<sequence length="88" mass="10161">MIRFLDPSGEISFTIIKVELQNLIALKEEILNNLPANKLIFLLKLVPKIAPNNCQNLLVPATLVNSYFLNRRKDHGFDTGNFYSYFYL</sequence>
<reference evidence="1 2" key="1">
    <citation type="submission" date="2018-03" db="EMBL/GenBank/DDBJ databases">
        <title>Adhaeribacter sp. HMF7605 Genome sequencing and assembly.</title>
        <authorList>
            <person name="Kang H."/>
            <person name="Kang J."/>
            <person name="Cha I."/>
            <person name="Kim H."/>
            <person name="Joh K."/>
        </authorList>
    </citation>
    <scope>NUCLEOTIDE SEQUENCE [LARGE SCALE GENOMIC DNA]</scope>
    <source>
        <strain evidence="1 2">HMF7605</strain>
    </source>
</reference>
<dbReference type="EMBL" id="PYFT01000001">
    <property type="protein sequence ID" value="PSR53855.1"/>
    <property type="molecule type" value="Genomic_DNA"/>
</dbReference>
<organism evidence="1 2">
    <name type="scientific">Adhaeribacter arboris</name>
    <dbReference type="NCBI Taxonomy" id="2072846"/>
    <lineage>
        <taxon>Bacteria</taxon>
        <taxon>Pseudomonadati</taxon>
        <taxon>Bacteroidota</taxon>
        <taxon>Cytophagia</taxon>
        <taxon>Cytophagales</taxon>
        <taxon>Hymenobacteraceae</taxon>
        <taxon>Adhaeribacter</taxon>
    </lineage>
</organism>
<dbReference type="AlphaFoldDB" id="A0A2T2YEB4"/>
<name>A0A2T2YEB4_9BACT</name>
<accession>A0A2T2YEB4</accession>
<gene>
    <name evidence="1" type="ORF">AHMF7605_10155</name>
</gene>
<proteinExistence type="predicted"/>